<keyword evidence="4" id="KW-1185">Reference proteome</keyword>
<protein>
    <submittedName>
        <fullName evidence="3">YciI family protein</fullName>
    </submittedName>
</protein>
<dbReference type="Pfam" id="PF03795">
    <property type="entry name" value="YCII"/>
    <property type="match status" value="1"/>
</dbReference>
<evidence type="ECO:0000313" key="4">
    <source>
        <dbReference type="Proteomes" id="UP001241072"/>
    </source>
</evidence>
<evidence type="ECO:0000313" key="3">
    <source>
        <dbReference type="EMBL" id="MDO7882447.1"/>
    </source>
</evidence>
<dbReference type="InterPro" id="IPR011008">
    <property type="entry name" value="Dimeric_a/b-barrel"/>
</dbReference>
<comment type="similarity">
    <text evidence="1">Belongs to the YciI family.</text>
</comment>
<comment type="caution">
    <text evidence="3">The sequence shown here is derived from an EMBL/GenBank/DDBJ whole genome shotgun (WGS) entry which is preliminary data.</text>
</comment>
<sequence length="119" mass="12542">MRFTLLMSYSEAGGAALSPEEMEAGRVEMDRYGAALHDAGVLVAGEVLYPAAAAVTVRGGEVVETAPDDSAEQLSGVFVIDVPDRDAAIDWAKRCPAAQWGTMTVRQGAVSLVEGAWRT</sequence>
<dbReference type="PANTHER" id="PTHR35174">
    <property type="entry name" value="BLL7171 PROTEIN-RELATED"/>
    <property type="match status" value="1"/>
</dbReference>
<dbReference type="RefSeq" id="WP_305002823.1">
    <property type="nucleotide sequence ID" value="NZ_JAUQUB010000001.1"/>
</dbReference>
<organism evidence="3 4">
    <name type="scientific">Antiquaquibacter soli</name>
    <dbReference type="NCBI Taxonomy" id="3064523"/>
    <lineage>
        <taxon>Bacteria</taxon>
        <taxon>Bacillati</taxon>
        <taxon>Actinomycetota</taxon>
        <taxon>Actinomycetes</taxon>
        <taxon>Micrococcales</taxon>
        <taxon>Microbacteriaceae</taxon>
        <taxon>Antiquaquibacter</taxon>
    </lineage>
</organism>
<reference evidence="3 4" key="1">
    <citation type="submission" date="2023-07" db="EMBL/GenBank/DDBJ databases">
        <title>Protaetiibacter sp. nov WY-16 isolated from soil.</title>
        <authorList>
            <person name="Liu B."/>
            <person name="Wan Y."/>
        </authorList>
    </citation>
    <scope>NUCLEOTIDE SEQUENCE [LARGE SCALE GENOMIC DNA]</scope>
    <source>
        <strain evidence="3 4">WY-16</strain>
    </source>
</reference>
<gene>
    <name evidence="3" type="ORF">Q5716_09450</name>
</gene>
<accession>A0ABT9BSY1</accession>
<feature type="domain" description="YCII-related" evidence="2">
    <location>
        <begin position="1"/>
        <end position="106"/>
    </location>
</feature>
<evidence type="ECO:0000256" key="1">
    <source>
        <dbReference type="ARBA" id="ARBA00007689"/>
    </source>
</evidence>
<dbReference type="Gene3D" id="3.30.70.1060">
    <property type="entry name" value="Dimeric alpha+beta barrel"/>
    <property type="match status" value="1"/>
</dbReference>
<name>A0ABT9BSY1_9MICO</name>
<dbReference type="Proteomes" id="UP001241072">
    <property type="component" value="Unassembled WGS sequence"/>
</dbReference>
<evidence type="ECO:0000259" key="2">
    <source>
        <dbReference type="Pfam" id="PF03795"/>
    </source>
</evidence>
<proteinExistence type="inferred from homology"/>
<dbReference type="EMBL" id="JAUQUB010000001">
    <property type="protein sequence ID" value="MDO7882447.1"/>
    <property type="molecule type" value="Genomic_DNA"/>
</dbReference>
<dbReference type="InterPro" id="IPR005545">
    <property type="entry name" value="YCII"/>
</dbReference>
<dbReference type="SUPFAM" id="SSF54909">
    <property type="entry name" value="Dimeric alpha+beta barrel"/>
    <property type="match status" value="1"/>
</dbReference>